<dbReference type="SUPFAM" id="SSF56601">
    <property type="entry name" value="beta-lactamase/transpeptidase-like"/>
    <property type="match status" value="1"/>
</dbReference>
<dbReference type="InterPro" id="IPR012338">
    <property type="entry name" value="Beta-lactam/transpept-like"/>
</dbReference>
<feature type="chain" id="PRO_5046574562" description="beta-lactamase" evidence="4">
    <location>
        <begin position="18"/>
        <end position="331"/>
    </location>
</feature>
<feature type="signal peptide" evidence="4">
    <location>
        <begin position="1"/>
        <end position="17"/>
    </location>
</feature>
<dbReference type="RefSeq" id="WP_013078354.1">
    <property type="nucleotide sequence ID" value="NZ_CP027850.1"/>
</dbReference>
<dbReference type="Proteomes" id="UP000240527">
    <property type="component" value="Chromosome"/>
</dbReference>
<protein>
    <recommendedName>
        <fullName evidence="3">beta-lactamase</fullName>
        <ecNumber evidence="3">3.5.2.6</ecNumber>
    </recommendedName>
</protein>
<keyword evidence="7" id="KW-1185">Reference proteome</keyword>
<organism evidence="6 7">
    <name type="scientific">Caulobacter segnis</name>
    <dbReference type="NCBI Taxonomy" id="88688"/>
    <lineage>
        <taxon>Bacteria</taxon>
        <taxon>Pseudomonadati</taxon>
        <taxon>Pseudomonadota</taxon>
        <taxon>Alphaproteobacteria</taxon>
        <taxon>Caulobacterales</taxon>
        <taxon>Caulobacteraceae</taxon>
        <taxon>Caulobacter</taxon>
    </lineage>
</organism>
<dbReference type="InterPro" id="IPR045155">
    <property type="entry name" value="Beta-lactam_cat"/>
</dbReference>
<comment type="catalytic activity">
    <reaction evidence="1">
        <text>a beta-lactam + H2O = a substituted beta-amino acid</text>
        <dbReference type="Rhea" id="RHEA:20401"/>
        <dbReference type="ChEBI" id="CHEBI:15377"/>
        <dbReference type="ChEBI" id="CHEBI:35627"/>
        <dbReference type="ChEBI" id="CHEBI:140347"/>
        <dbReference type="EC" id="3.5.2.6"/>
    </reaction>
</comment>
<sequence>MSRRAFLTALAALPLLAACGQKPMLGQEEPAMDPKGLQKAILPIAARAEPAVLGVAAEDLGTRQIWGFNGDRAFVLGGAARVPVLAAVMAERAAGRLDLNEQIDARDVDLSPPPSAVADAWPGRESYTVAELEALARTGDNTALDLLTKRIGGPGAVNGWLDVRQLRGVSVDRYRRQVETDTMGMASFRADWRGETAWRRALASVSADKRATAARQRAADPRDTTTPVGVVRLLETFNTREAFASADPRLLLGNDPGYLASALPEGAKIWQAAGSARPDLGVVAESHAVALIELKDGRRIALAVFLTRSTTDVAAREAIITEAGRTVLKSF</sequence>
<proteinExistence type="inferred from homology"/>
<evidence type="ECO:0000256" key="3">
    <source>
        <dbReference type="ARBA" id="ARBA00012865"/>
    </source>
</evidence>
<dbReference type="PANTHER" id="PTHR35333">
    <property type="entry name" value="BETA-LACTAMASE"/>
    <property type="match status" value="1"/>
</dbReference>
<feature type="domain" description="Beta-lactamase class A catalytic" evidence="5">
    <location>
        <begin position="54"/>
        <end position="305"/>
    </location>
</feature>
<keyword evidence="6" id="KW-0378">Hydrolase</keyword>
<dbReference type="EMBL" id="CP027850">
    <property type="protein sequence ID" value="AVQ01465.1"/>
    <property type="molecule type" value="Genomic_DNA"/>
</dbReference>
<dbReference type="InterPro" id="IPR000871">
    <property type="entry name" value="Beta-lactam_class-A"/>
</dbReference>
<evidence type="ECO:0000259" key="5">
    <source>
        <dbReference type="Pfam" id="PF13354"/>
    </source>
</evidence>
<dbReference type="EC" id="3.5.2.6" evidence="3"/>
<evidence type="ECO:0000313" key="6">
    <source>
        <dbReference type="EMBL" id="AVQ01465.1"/>
    </source>
</evidence>
<gene>
    <name evidence="6" type="ORF">B7G68_06115</name>
</gene>
<evidence type="ECO:0000313" key="7">
    <source>
        <dbReference type="Proteomes" id="UP000240527"/>
    </source>
</evidence>
<evidence type="ECO:0000256" key="4">
    <source>
        <dbReference type="SAM" id="SignalP"/>
    </source>
</evidence>
<accession>A0ABN5IR22</accession>
<dbReference type="PROSITE" id="PS51257">
    <property type="entry name" value="PROKAR_LIPOPROTEIN"/>
    <property type="match status" value="1"/>
</dbReference>
<dbReference type="Pfam" id="PF13354">
    <property type="entry name" value="Beta-lactamase2"/>
    <property type="match status" value="1"/>
</dbReference>
<dbReference type="Gene3D" id="3.40.710.10">
    <property type="entry name" value="DD-peptidase/beta-lactamase superfamily"/>
    <property type="match status" value="1"/>
</dbReference>
<reference evidence="6 7" key="1">
    <citation type="journal article" date="2015" name="Biotechnol. Bioeng.">
        <title>Genome sequence and phenotypic characterization of Caulobacter segnis.</title>
        <authorList>
            <person name="Patel S."/>
            <person name="Fletcher B."/>
            <person name="Scott D.C."/>
            <person name="Ely B."/>
        </authorList>
    </citation>
    <scope>NUCLEOTIDE SEQUENCE [LARGE SCALE GENOMIC DNA]</scope>
    <source>
        <strain evidence="6 7">TK0059</strain>
    </source>
</reference>
<dbReference type="GO" id="GO:0016787">
    <property type="term" value="F:hydrolase activity"/>
    <property type="evidence" value="ECO:0007669"/>
    <property type="project" value="UniProtKB-KW"/>
</dbReference>
<keyword evidence="4" id="KW-0732">Signal</keyword>
<comment type="similarity">
    <text evidence="2">Belongs to the class-A beta-lactamase family.</text>
</comment>
<evidence type="ECO:0000256" key="2">
    <source>
        <dbReference type="ARBA" id="ARBA00009009"/>
    </source>
</evidence>
<dbReference type="PANTHER" id="PTHR35333:SF3">
    <property type="entry name" value="BETA-LACTAMASE-TYPE TRANSPEPTIDASE FOLD CONTAINING PROTEIN"/>
    <property type="match status" value="1"/>
</dbReference>
<name>A0ABN5IR22_9CAUL</name>
<evidence type="ECO:0000256" key="1">
    <source>
        <dbReference type="ARBA" id="ARBA00001526"/>
    </source>
</evidence>